<comment type="caution">
    <text evidence="1">The sequence shown here is derived from an EMBL/GenBank/DDBJ whole genome shotgun (WGS) entry which is preliminary data.</text>
</comment>
<dbReference type="AlphaFoldDB" id="A0A3N0Y6G4"/>
<keyword evidence="2" id="KW-1185">Reference proteome</keyword>
<dbReference type="Proteomes" id="UP000281406">
    <property type="component" value="Unassembled WGS sequence"/>
</dbReference>
<protein>
    <submittedName>
        <fullName evidence="1">Uncharacterized protein</fullName>
    </submittedName>
</protein>
<accession>A0A3N0Y6G4</accession>
<proteinExistence type="predicted"/>
<reference evidence="1 2" key="1">
    <citation type="submission" date="2018-10" db="EMBL/GenBank/DDBJ databases">
        <title>Genome assembly for a Yunnan-Guizhou Plateau 3E fish, Anabarilius grahami (Regan), and its evolutionary and genetic applications.</title>
        <authorList>
            <person name="Jiang W."/>
        </authorList>
    </citation>
    <scope>NUCLEOTIDE SEQUENCE [LARGE SCALE GENOMIC DNA]</scope>
    <source>
        <strain evidence="1">AG-KIZ</strain>
        <tissue evidence="1">Muscle</tissue>
    </source>
</reference>
<gene>
    <name evidence="1" type="ORF">DPX16_9377</name>
</gene>
<dbReference type="OrthoDB" id="10615396at2759"/>
<organism evidence="1 2">
    <name type="scientific">Anabarilius grahami</name>
    <name type="common">Kanglang fish</name>
    <name type="synonym">Barilius grahami</name>
    <dbReference type="NCBI Taxonomy" id="495550"/>
    <lineage>
        <taxon>Eukaryota</taxon>
        <taxon>Metazoa</taxon>
        <taxon>Chordata</taxon>
        <taxon>Craniata</taxon>
        <taxon>Vertebrata</taxon>
        <taxon>Euteleostomi</taxon>
        <taxon>Actinopterygii</taxon>
        <taxon>Neopterygii</taxon>
        <taxon>Teleostei</taxon>
        <taxon>Ostariophysi</taxon>
        <taxon>Cypriniformes</taxon>
        <taxon>Xenocyprididae</taxon>
        <taxon>Xenocypridinae</taxon>
        <taxon>Xenocypridinae incertae sedis</taxon>
        <taxon>Anabarilius</taxon>
    </lineage>
</organism>
<dbReference type="EMBL" id="RJVU01051519">
    <property type="protein sequence ID" value="ROL41786.1"/>
    <property type="molecule type" value="Genomic_DNA"/>
</dbReference>
<evidence type="ECO:0000313" key="2">
    <source>
        <dbReference type="Proteomes" id="UP000281406"/>
    </source>
</evidence>
<name>A0A3N0Y6G4_ANAGA</name>
<sequence length="168" mass="19466">MTASTSFDGLLSVTRKLIIPSDLMSKLQPKKKMPKTTVSASTHMTAICTARMMNTLRSSSAADTNPLSVTTEDRLQHERKLPMLLLENKALSVSLKTVEFIVNYSLGSSGREEQWWRGVEAKREREREREREEEEVWVAMGRTSYRWKSTEICHMHGEIQERWKQHLK</sequence>
<evidence type="ECO:0000313" key="1">
    <source>
        <dbReference type="EMBL" id="ROL41786.1"/>
    </source>
</evidence>